<accession>A0ABP9F0U5</accession>
<dbReference type="SUPFAM" id="SSF52980">
    <property type="entry name" value="Restriction endonuclease-like"/>
    <property type="match status" value="1"/>
</dbReference>
<dbReference type="Proteomes" id="UP001501521">
    <property type="component" value="Unassembled WGS sequence"/>
</dbReference>
<dbReference type="Pfam" id="PF04471">
    <property type="entry name" value="Mrr_cat"/>
    <property type="match status" value="1"/>
</dbReference>
<dbReference type="InterPro" id="IPR011856">
    <property type="entry name" value="tRNA_endonuc-like_dom_sf"/>
</dbReference>
<dbReference type="InterPro" id="IPR007560">
    <property type="entry name" value="Restrct_endonuc_IV_Mrr"/>
</dbReference>
<comment type="caution">
    <text evidence="2">The sequence shown here is derived from an EMBL/GenBank/DDBJ whole genome shotgun (WGS) entry which is preliminary data.</text>
</comment>
<keyword evidence="3" id="KW-1185">Reference proteome</keyword>
<organism evidence="2 3">
    <name type="scientific">Tessaracoccus lubricantis</name>
    <dbReference type="NCBI Taxonomy" id="545543"/>
    <lineage>
        <taxon>Bacteria</taxon>
        <taxon>Bacillati</taxon>
        <taxon>Actinomycetota</taxon>
        <taxon>Actinomycetes</taxon>
        <taxon>Propionibacteriales</taxon>
        <taxon>Propionibacteriaceae</taxon>
        <taxon>Tessaracoccus</taxon>
    </lineage>
</organism>
<dbReference type="PANTHER" id="PTHR30015">
    <property type="entry name" value="MRR RESTRICTION SYSTEM PROTEIN"/>
    <property type="match status" value="1"/>
</dbReference>
<feature type="domain" description="Restriction endonuclease type IV Mrr" evidence="1">
    <location>
        <begin position="1"/>
        <end position="102"/>
    </location>
</feature>
<dbReference type="InterPro" id="IPR011335">
    <property type="entry name" value="Restrct_endonuc-II-like"/>
</dbReference>
<evidence type="ECO:0000313" key="2">
    <source>
        <dbReference type="EMBL" id="GAA4891768.1"/>
    </source>
</evidence>
<proteinExistence type="predicted"/>
<dbReference type="PANTHER" id="PTHR30015:SF7">
    <property type="entry name" value="TYPE IV METHYL-DIRECTED RESTRICTION ENZYME ECOKMRR"/>
    <property type="match status" value="1"/>
</dbReference>
<sequence>MGYGGAEGRSQVTRTSGDKGIDGIIDSDALGIKRVYVQAKRYAADSSIGRPALQGFVGALSGKGDAGVFITTSRFTREAIDYADRTPTRLILIDGHRLASLMIRYEVGVQVTNTYRSVELDEDFFE</sequence>
<dbReference type="EMBL" id="BAABLV010000008">
    <property type="protein sequence ID" value="GAA4891768.1"/>
    <property type="molecule type" value="Genomic_DNA"/>
</dbReference>
<evidence type="ECO:0000259" key="1">
    <source>
        <dbReference type="Pfam" id="PF04471"/>
    </source>
</evidence>
<dbReference type="InterPro" id="IPR052906">
    <property type="entry name" value="Type_IV_Methyl-Rstrct_Enzyme"/>
</dbReference>
<gene>
    <name evidence="2" type="ORF">GCM10025789_05920</name>
</gene>
<dbReference type="Gene3D" id="3.40.1350.10">
    <property type="match status" value="1"/>
</dbReference>
<name>A0ABP9F0U5_9ACTN</name>
<evidence type="ECO:0000313" key="3">
    <source>
        <dbReference type="Proteomes" id="UP001501521"/>
    </source>
</evidence>
<protein>
    <recommendedName>
        <fullName evidence="1">Restriction endonuclease type IV Mrr domain-containing protein</fullName>
    </recommendedName>
</protein>
<reference evidence="3" key="1">
    <citation type="journal article" date="2019" name="Int. J. Syst. Evol. Microbiol.">
        <title>The Global Catalogue of Microorganisms (GCM) 10K type strain sequencing project: providing services to taxonomists for standard genome sequencing and annotation.</title>
        <authorList>
            <consortium name="The Broad Institute Genomics Platform"/>
            <consortium name="The Broad Institute Genome Sequencing Center for Infectious Disease"/>
            <person name="Wu L."/>
            <person name="Ma J."/>
        </authorList>
    </citation>
    <scope>NUCLEOTIDE SEQUENCE [LARGE SCALE GENOMIC DNA]</scope>
    <source>
        <strain evidence="3">JCM 19125</strain>
    </source>
</reference>